<keyword evidence="2" id="KW-1185">Reference proteome</keyword>
<dbReference type="RefSeq" id="WP_236501596.1">
    <property type="nucleotide sequence ID" value="NZ_CP091244.1"/>
</dbReference>
<evidence type="ECO:0000313" key="1">
    <source>
        <dbReference type="EMBL" id="UJS26235.1"/>
    </source>
</evidence>
<evidence type="ECO:0000313" key="2">
    <source>
        <dbReference type="Proteomes" id="UP001054801"/>
    </source>
</evidence>
<reference evidence="1" key="1">
    <citation type="journal article" date="2022" name="Microorganisms">
        <title>Two New Species of Filamentous Sulfur Bacteria of the Genus Thiothrix, Thiothrix winogradskyi sp. nov. and 'Candidatus Thiothrix sulfatifontis' sp. nov.</title>
        <authorList>
            <person name="Ravin N.V."/>
            <person name="Rossetti S."/>
            <person name="Beletsky A.V."/>
            <person name="Kadnikov V.V."/>
            <person name="Rudenko T.S."/>
            <person name="Smolyakov D.D."/>
            <person name="Moskvitina M.I."/>
            <person name="Gureeva M.V."/>
            <person name="Mardanov A.V."/>
            <person name="Grabovich M.Y."/>
        </authorList>
    </citation>
    <scope>NUCLEOTIDE SEQUENCE</scope>
    <source>
        <strain evidence="1">CT3</strain>
    </source>
</reference>
<name>A0ABY3T6P2_9GAMM</name>
<protein>
    <recommendedName>
        <fullName evidence="3">Nif11 domain-containing protein</fullName>
    </recommendedName>
</protein>
<dbReference type="Proteomes" id="UP001054801">
    <property type="component" value="Chromosome"/>
</dbReference>
<evidence type="ECO:0008006" key="3">
    <source>
        <dbReference type="Google" id="ProtNLM"/>
    </source>
</evidence>
<organism evidence="1 2">
    <name type="scientific">Thiothrix winogradskyi</name>
    <dbReference type="NCBI Taxonomy" id="96472"/>
    <lineage>
        <taxon>Bacteria</taxon>
        <taxon>Pseudomonadati</taxon>
        <taxon>Pseudomonadota</taxon>
        <taxon>Gammaproteobacteria</taxon>
        <taxon>Thiotrichales</taxon>
        <taxon>Thiotrichaceae</taxon>
        <taxon>Thiothrix</taxon>
    </lineage>
</organism>
<sequence length="64" mass="7174">MITKQQLLQQIAESADQLRTFTSETGYSMIDLTADEALYIEKLYCDIQVNVKALAEKMASEVTA</sequence>
<gene>
    <name evidence="1" type="ORF">L2Y54_09410</name>
</gene>
<accession>A0ABY3T6P2</accession>
<dbReference type="EMBL" id="CP091244">
    <property type="protein sequence ID" value="UJS26235.1"/>
    <property type="molecule type" value="Genomic_DNA"/>
</dbReference>
<proteinExistence type="predicted"/>